<dbReference type="RefSeq" id="WP_110129327.1">
    <property type="nucleotide sequence ID" value="NZ_QHMI01000048.1"/>
</dbReference>
<name>A0A9X7KXY7_9ENTR</name>
<dbReference type="EMBL" id="QHMI01000048">
    <property type="protein sequence ID" value="PXB33678.1"/>
    <property type="molecule type" value="Genomic_DNA"/>
</dbReference>
<evidence type="ECO:0000313" key="1">
    <source>
        <dbReference type="EMBL" id="PXB33678.1"/>
    </source>
</evidence>
<evidence type="ECO:0000313" key="2">
    <source>
        <dbReference type="Proteomes" id="UP000246375"/>
    </source>
</evidence>
<accession>A0A9X7KXY7</accession>
<protein>
    <submittedName>
        <fullName evidence="1">Uncharacterized protein</fullName>
    </submittedName>
</protein>
<proteinExistence type="predicted"/>
<reference evidence="1 2" key="1">
    <citation type="submission" date="2018-05" db="EMBL/GenBank/DDBJ databases">
        <title>Evaluation of testing and processing parameters for the GenePOC Carba assay.</title>
        <authorList>
            <person name="Walsh T.R."/>
        </authorList>
    </citation>
    <scope>NUCLEOTIDE SEQUENCE [LARGE SCALE GENOMIC DNA]</scope>
    <source>
        <strain evidence="1 2">PECIMP</strain>
    </source>
</reference>
<gene>
    <name evidence="1" type="ORF">DL189_24680</name>
</gene>
<dbReference type="Proteomes" id="UP000246375">
    <property type="component" value="Unassembled WGS sequence"/>
</dbReference>
<organism evidence="1 2">
    <name type="scientific">Enterobacter hormaechei</name>
    <dbReference type="NCBI Taxonomy" id="158836"/>
    <lineage>
        <taxon>Bacteria</taxon>
        <taxon>Pseudomonadati</taxon>
        <taxon>Pseudomonadota</taxon>
        <taxon>Gammaproteobacteria</taxon>
        <taxon>Enterobacterales</taxon>
        <taxon>Enterobacteriaceae</taxon>
        <taxon>Enterobacter</taxon>
        <taxon>Enterobacter cloacae complex</taxon>
    </lineage>
</organism>
<sequence>MNYYVMEINTQMVIDSIFEYYMQFKEQNNKDIDWAAGTDGLMEFHNWLCYKYGDRYFFWVTNLYKKRKNRHKITEYQYEYAESYPSSMGCYGGDYKRPQYSVCEIPNLLLDITNLNDSKIESGLRVKWHLESFIQLNQKRKIK</sequence>
<dbReference type="AlphaFoldDB" id="A0A9X7KXY7"/>
<comment type="caution">
    <text evidence="1">The sequence shown here is derived from an EMBL/GenBank/DDBJ whole genome shotgun (WGS) entry which is preliminary data.</text>
</comment>